<evidence type="ECO:0000313" key="1">
    <source>
        <dbReference type="EMBL" id="QDO90935.1"/>
    </source>
</evidence>
<dbReference type="RefSeq" id="WP_143333132.1">
    <property type="nucleotide sequence ID" value="NZ_CP041626.1"/>
</dbReference>
<dbReference type="Pfam" id="PF11687">
    <property type="entry name" value="DUF3284"/>
    <property type="match status" value="1"/>
</dbReference>
<reference evidence="1 2" key="1">
    <citation type="submission" date="2019-07" db="EMBL/GenBank/DDBJ databases">
        <title>Genome assembly of a nasal isolate of Dolosigranulum pigrum from a chronic sinusitis patient.</title>
        <authorList>
            <person name="Baig S."/>
            <person name="Overballe-Petersen S."/>
            <person name="Kaspar U."/>
            <person name="Rendboe A."/>
            <person name="de Man T."/>
            <person name="Liu C."/>
            <person name="Price L.B."/>
            <person name="Stegger M."/>
            <person name="Becker K."/>
            <person name="Skytt Andersen P."/>
        </authorList>
    </citation>
    <scope>NUCLEOTIDE SEQUENCE [LARGE SCALE GENOMIC DNA]</scope>
    <source>
        <strain evidence="1 2">83VPs-KB5</strain>
    </source>
</reference>
<dbReference type="Proteomes" id="UP000315953">
    <property type="component" value="Chromosome"/>
</dbReference>
<protein>
    <submittedName>
        <fullName evidence="1">DUF3284 domain-containing protein</fullName>
    </submittedName>
</protein>
<evidence type="ECO:0000313" key="2">
    <source>
        <dbReference type="Proteomes" id="UP000315953"/>
    </source>
</evidence>
<dbReference type="InterPro" id="IPR021701">
    <property type="entry name" value="DUF3284"/>
</dbReference>
<name>A0A516GHH5_9LACT</name>
<sequence>MYVEKEYSISAREFFAVISNSSKADYYKNTGKVLDLDGEITGINYYKKFGKKNKNSVEVILREYEPNSKYKSEIISTRGTQIIVFNIDELRSERIFVTYTEKVTDLDFFKKLNYILLFPLMKKKLKDRMISQLDIIAKQAKANKKRLGDKK</sequence>
<gene>
    <name evidence="1" type="ORF">FNV33_02260</name>
</gene>
<dbReference type="KEGG" id="dpm:FNV33_02260"/>
<accession>A0A516GHH5</accession>
<proteinExistence type="predicted"/>
<organism evidence="1 2">
    <name type="scientific">Dolosigranulum pigrum</name>
    <dbReference type="NCBI Taxonomy" id="29394"/>
    <lineage>
        <taxon>Bacteria</taxon>
        <taxon>Bacillati</taxon>
        <taxon>Bacillota</taxon>
        <taxon>Bacilli</taxon>
        <taxon>Lactobacillales</taxon>
        <taxon>Carnobacteriaceae</taxon>
        <taxon>Dolosigranulum</taxon>
    </lineage>
</organism>
<dbReference type="EMBL" id="CP041626">
    <property type="protein sequence ID" value="QDO90935.1"/>
    <property type="molecule type" value="Genomic_DNA"/>
</dbReference>
<dbReference type="AlphaFoldDB" id="A0A516GHH5"/>